<dbReference type="EC" id="3.1.1.5" evidence="2"/>
<dbReference type="InterPro" id="IPR029058">
    <property type="entry name" value="AB_hydrolase_fold"/>
</dbReference>
<feature type="domain" description="Serine aminopeptidase S33" evidence="1">
    <location>
        <begin position="115"/>
        <end position="368"/>
    </location>
</feature>
<dbReference type="PANTHER" id="PTHR11614">
    <property type="entry name" value="PHOSPHOLIPASE-RELATED"/>
    <property type="match status" value="1"/>
</dbReference>
<dbReference type="InterPro" id="IPR051044">
    <property type="entry name" value="MAG_DAG_Lipase"/>
</dbReference>
<organism evidence="2 3">
    <name type="scientific">Bifidobacterium bohemicum DSM 22767</name>
    <dbReference type="NCBI Taxonomy" id="1437606"/>
    <lineage>
        <taxon>Bacteria</taxon>
        <taxon>Bacillati</taxon>
        <taxon>Actinomycetota</taxon>
        <taxon>Actinomycetes</taxon>
        <taxon>Bifidobacteriales</taxon>
        <taxon>Bifidobacteriaceae</taxon>
        <taxon>Bifidobacterium</taxon>
    </lineage>
</organism>
<reference evidence="2 3" key="1">
    <citation type="submission" date="2014-03" db="EMBL/GenBank/DDBJ databases">
        <title>Genomics of Bifidobacteria.</title>
        <authorList>
            <person name="Ventura M."/>
            <person name="Milani C."/>
            <person name="Lugli G.A."/>
        </authorList>
    </citation>
    <scope>NUCLEOTIDE SEQUENCE [LARGE SCALE GENOMIC DNA]</scope>
    <source>
        <strain evidence="2 3">DSM 22767</strain>
    </source>
</reference>
<dbReference type="AlphaFoldDB" id="A0A086ZEQ5"/>
<name>A0A086ZEQ5_9BIFI</name>
<comment type="caution">
    <text evidence="2">The sequence shown here is derived from an EMBL/GenBank/DDBJ whole genome shotgun (WGS) entry which is preliminary data.</text>
</comment>
<accession>A0A086ZEQ5</accession>
<dbReference type="Proteomes" id="UP000029096">
    <property type="component" value="Unassembled WGS sequence"/>
</dbReference>
<evidence type="ECO:0000259" key="1">
    <source>
        <dbReference type="Pfam" id="PF12146"/>
    </source>
</evidence>
<sequence length="398" mass="43425">MQVSLIDEGDYGRQMRDVVLPALAGCRHEGWMPPTQVVAVRGGDIDAPGEDAGDDTVDEAGAGTVHDTVDDAGFQATDGADGGHVSTAPNALHYVCYDASEFDQLSIPGASGTFRGSIVIAHGFTEFAAKYAEMAWYFLLAGYSVCILEQRGHGFSPHEVSDPNLVWIDDWRRYAEDLAKFARTVGRSYSNGKPMHLYAHSMGGGVGAAVLEKYPSLFDRAVLSSPMIEPVTGMPAALAAPTSALATAIGLGKRRAPGQKDFPRTFDMSRSQGASEPRVRSYFEMRSADAHYQTNAATFGWVAQAFAMSRSILDRESCARVQTPILLFQAGRDTWVRNEVQNRFVQSVRAESGDVVLERIEPSVHEIFSMPNDVLGHYLERIFDFLAESIDEMIVQAQ</sequence>
<dbReference type="SUPFAM" id="SSF53474">
    <property type="entry name" value="alpha/beta-Hydrolases"/>
    <property type="match status" value="1"/>
</dbReference>
<dbReference type="OrthoDB" id="9806902at2"/>
<dbReference type="eggNOG" id="COG2267">
    <property type="taxonomic scope" value="Bacteria"/>
</dbReference>
<keyword evidence="2" id="KW-0378">Hydrolase</keyword>
<gene>
    <name evidence="2" type="ORF">BBOH_1265</name>
</gene>
<dbReference type="STRING" id="1437606.BBOH_1265"/>
<evidence type="ECO:0000313" key="2">
    <source>
        <dbReference type="EMBL" id="KFI45005.1"/>
    </source>
</evidence>
<evidence type="ECO:0000313" key="3">
    <source>
        <dbReference type="Proteomes" id="UP000029096"/>
    </source>
</evidence>
<dbReference type="InterPro" id="IPR022742">
    <property type="entry name" value="Hydrolase_4"/>
</dbReference>
<protein>
    <submittedName>
        <fullName evidence="2">Lysophospholipase L2</fullName>
        <ecNumber evidence="2">3.1.1.5</ecNumber>
    </submittedName>
</protein>
<keyword evidence="3" id="KW-1185">Reference proteome</keyword>
<dbReference type="EMBL" id="JGYP01000004">
    <property type="protein sequence ID" value="KFI45005.1"/>
    <property type="molecule type" value="Genomic_DNA"/>
</dbReference>
<proteinExistence type="predicted"/>
<dbReference type="RefSeq" id="WP_033521998.1">
    <property type="nucleotide sequence ID" value="NZ_JDUS01000013.1"/>
</dbReference>
<dbReference type="GO" id="GO:0004622">
    <property type="term" value="F:phosphatidylcholine lysophospholipase activity"/>
    <property type="evidence" value="ECO:0007669"/>
    <property type="project" value="UniProtKB-EC"/>
</dbReference>
<dbReference type="Gene3D" id="3.40.50.1820">
    <property type="entry name" value="alpha/beta hydrolase"/>
    <property type="match status" value="1"/>
</dbReference>
<dbReference type="Pfam" id="PF12146">
    <property type="entry name" value="Hydrolase_4"/>
    <property type="match status" value="1"/>
</dbReference>